<dbReference type="STRING" id="34506.A0A090LAS5"/>
<reference evidence="7" key="2">
    <citation type="submission" date="2020-12" db="UniProtKB">
        <authorList>
            <consortium name="WormBaseParasite"/>
        </authorList>
    </citation>
    <scope>IDENTIFICATION</scope>
</reference>
<evidence type="ECO:0000313" key="5">
    <source>
        <dbReference type="EMBL" id="CEF66896.1"/>
    </source>
</evidence>
<name>A0A090LAS5_STRRB</name>
<dbReference type="GO" id="GO:0006631">
    <property type="term" value="P:fatty acid metabolic process"/>
    <property type="evidence" value="ECO:0007669"/>
    <property type="project" value="TreeGrafter"/>
</dbReference>
<dbReference type="Gene3D" id="1.20.80.10">
    <property type="match status" value="1"/>
</dbReference>
<accession>A0A090LAS5</accession>
<dbReference type="InterPro" id="IPR035984">
    <property type="entry name" value="Acyl-CoA-binding_sf"/>
</dbReference>
<dbReference type="GO" id="GO:0005737">
    <property type="term" value="C:cytoplasm"/>
    <property type="evidence" value="ECO:0007669"/>
    <property type="project" value="TreeGrafter"/>
</dbReference>
<comment type="function">
    <text evidence="2">Binds medium- and long-chain acyl-CoA esters with very high affinity and may function as an intracellular carrier of acyl-CoA esters.</text>
</comment>
<evidence type="ECO:0000313" key="7">
    <source>
        <dbReference type="WBParaSite" id="SRAE_2000156200.1"/>
    </source>
</evidence>
<dbReference type="GO" id="GO:0000062">
    <property type="term" value="F:fatty-acyl-CoA binding"/>
    <property type="evidence" value="ECO:0007669"/>
    <property type="project" value="InterPro"/>
</dbReference>
<evidence type="ECO:0000256" key="1">
    <source>
        <dbReference type="ARBA" id="ARBA00023121"/>
    </source>
</evidence>
<evidence type="ECO:0000313" key="6">
    <source>
        <dbReference type="Proteomes" id="UP000035682"/>
    </source>
</evidence>
<sequence>MSIEKDNEKDSLLEEKFFAAVKIIQNLPKEGPISTSNNIKLSFYSLYKQSTIGPCDQEQPSFWNVVEKYKWDAWNKLGLMNKETAMIKYLDLFNKQIDDIVNNYGVDYFINLEKEFNLEGILEPAFKKLGRSIRNPILVECQINTFPMVNDEIQIIEDEVKSNDGDYIDANEDTQFGSITKTQSLSTEIKTPPDDTIKLFTKTFSNFINLLERKASTLSSDVINLTNKVIEQNNIIKKILMDKEKDKCNKKIIENPISWKVVFFLFIWPFLVHYILKYWKFIKILFSMYFEW</sequence>
<dbReference type="GO" id="GO:0019915">
    <property type="term" value="P:lipid storage"/>
    <property type="evidence" value="ECO:0007669"/>
    <property type="project" value="UniProtKB-ARBA"/>
</dbReference>
<dbReference type="Proteomes" id="UP000035682">
    <property type="component" value="Unplaced"/>
</dbReference>
<dbReference type="PRINTS" id="PR00689">
    <property type="entry name" value="ACOABINDINGP"/>
</dbReference>
<dbReference type="InterPro" id="IPR014352">
    <property type="entry name" value="FERM/acyl-CoA-bd_prot_sf"/>
</dbReference>
<keyword evidence="6" id="KW-1185">Reference proteome</keyword>
<dbReference type="SUPFAM" id="SSF47027">
    <property type="entry name" value="Acyl-CoA binding protein"/>
    <property type="match status" value="1"/>
</dbReference>
<gene>
    <name evidence="5 7 8" type="ORF">SRAE_2000156200</name>
</gene>
<feature type="transmembrane region" description="Helical" evidence="3">
    <location>
        <begin position="257"/>
        <end position="276"/>
    </location>
</feature>
<dbReference type="InterPro" id="IPR000582">
    <property type="entry name" value="Acyl-CoA-binding_protein"/>
</dbReference>
<dbReference type="OrthoDB" id="71307at2759"/>
<dbReference type="WBParaSite" id="SRAE_2000156200.1">
    <property type="protein sequence ID" value="SRAE_2000156200.1"/>
    <property type="gene ID" value="WBGene00261767"/>
</dbReference>
<dbReference type="Pfam" id="PF00887">
    <property type="entry name" value="ACBP"/>
    <property type="match status" value="1"/>
</dbReference>
<keyword evidence="3" id="KW-0472">Membrane</keyword>
<dbReference type="InterPro" id="IPR022408">
    <property type="entry name" value="Acyl-CoA-binding_prot_CS"/>
</dbReference>
<dbReference type="CTD" id="36379261"/>
<dbReference type="WormBase" id="SRAE_2000156200">
    <property type="protein sequence ID" value="SRP01276"/>
    <property type="gene ID" value="WBGene00261767"/>
</dbReference>
<keyword evidence="1" id="KW-0446">Lipid-binding</keyword>
<dbReference type="PROSITE" id="PS51228">
    <property type="entry name" value="ACB_2"/>
    <property type="match status" value="1"/>
</dbReference>
<keyword evidence="3" id="KW-0812">Transmembrane</keyword>
<protein>
    <submittedName>
        <fullName evidence="5">Acyl-CoA-binding protein, ACBP domain and FERM/acyl-CoA-binding protein, 3-helical bundle domain-containing protein</fullName>
    </submittedName>
</protein>
<proteinExistence type="predicted"/>
<dbReference type="EMBL" id="LN609529">
    <property type="protein sequence ID" value="CEF66896.1"/>
    <property type="molecule type" value="Genomic_DNA"/>
</dbReference>
<evidence type="ECO:0000256" key="2">
    <source>
        <dbReference type="ARBA" id="ARBA00059808"/>
    </source>
</evidence>
<reference evidence="5 6" key="1">
    <citation type="submission" date="2014-09" db="EMBL/GenBank/DDBJ databases">
        <authorList>
            <person name="Martin A.A."/>
        </authorList>
    </citation>
    <scope>NUCLEOTIDE SEQUENCE</scope>
    <source>
        <strain evidence="6">ED321</strain>
        <strain evidence="5">ED321 Heterogonic</strain>
    </source>
</reference>
<dbReference type="FunFam" id="1.20.80.10:FF:000010">
    <property type="entry name" value="Acyl-CoA-binding domain-containing protein 5"/>
    <property type="match status" value="1"/>
</dbReference>
<dbReference type="PROSITE" id="PS00880">
    <property type="entry name" value="ACB_1"/>
    <property type="match status" value="1"/>
</dbReference>
<dbReference type="PANTHER" id="PTHR23310">
    <property type="entry name" value="ACYL-COA-BINDING PROTEIN, ACBP"/>
    <property type="match status" value="1"/>
</dbReference>
<evidence type="ECO:0000313" key="8">
    <source>
        <dbReference type="WormBase" id="SRAE_2000156200"/>
    </source>
</evidence>
<organism evidence="5">
    <name type="scientific">Strongyloides ratti</name>
    <name type="common">Parasitic roundworm</name>
    <dbReference type="NCBI Taxonomy" id="34506"/>
    <lineage>
        <taxon>Eukaryota</taxon>
        <taxon>Metazoa</taxon>
        <taxon>Ecdysozoa</taxon>
        <taxon>Nematoda</taxon>
        <taxon>Chromadorea</taxon>
        <taxon>Rhabditida</taxon>
        <taxon>Tylenchina</taxon>
        <taxon>Panagrolaimomorpha</taxon>
        <taxon>Strongyloidoidea</taxon>
        <taxon>Strongyloididae</taxon>
        <taxon>Strongyloides</taxon>
    </lineage>
</organism>
<dbReference type="PANTHER" id="PTHR23310:SF77">
    <property type="entry name" value="LD25952P"/>
    <property type="match status" value="1"/>
</dbReference>
<keyword evidence="3" id="KW-1133">Transmembrane helix</keyword>
<dbReference type="RefSeq" id="XP_024506096.1">
    <property type="nucleotide sequence ID" value="XM_024652528.1"/>
</dbReference>
<evidence type="ECO:0000259" key="4">
    <source>
        <dbReference type="PROSITE" id="PS51228"/>
    </source>
</evidence>
<evidence type="ECO:0000256" key="3">
    <source>
        <dbReference type="SAM" id="Phobius"/>
    </source>
</evidence>
<dbReference type="GeneID" id="36379261"/>
<feature type="domain" description="ACB" evidence="4">
    <location>
        <begin position="13"/>
        <end position="102"/>
    </location>
</feature>
<dbReference type="AlphaFoldDB" id="A0A090LAS5"/>